<evidence type="ECO:0000256" key="3">
    <source>
        <dbReference type="ARBA" id="ARBA00022490"/>
    </source>
</evidence>
<dbReference type="SUPFAM" id="SSF50447">
    <property type="entry name" value="Translation proteins"/>
    <property type="match status" value="1"/>
</dbReference>
<keyword evidence="4 9" id="KW-0547">Nucleotide-binding</keyword>
<dbReference type="PRINTS" id="PR00315">
    <property type="entry name" value="ELONGATNFCT"/>
</dbReference>
<dbReference type="SUPFAM" id="SSF54980">
    <property type="entry name" value="EF-G C-terminal domain-like"/>
    <property type="match status" value="1"/>
</dbReference>
<name>A0A1M6P733_PARC5</name>
<dbReference type="STRING" id="1121301.SAMN02745912_02031"/>
<dbReference type="RefSeq" id="WP_073149506.1">
    <property type="nucleotide sequence ID" value="NZ_FRAG01000022.1"/>
</dbReference>
<evidence type="ECO:0000256" key="9">
    <source>
        <dbReference type="HAMAP-Rule" id="MF_00072"/>
    </source>
</evidence>
<accession>A0A1M6P733</accession>
<feature type="binding site" evidence="9">
    <location>
        <begin position="144"/>
        <end position="147"/>
    </location>
    <ligand>
        <name>GTP</name>
        <dbReference type="ChEBI" id="CHEBI:37565"/>
    </ligand>
</feature>
<dbReference type="NCBIfam" id="TIGR00231">
    <property type="entry name" value="small_GTP"/>
    <property type="match status" value="1"/>
</dbReference>
<dbReference type="GO" id="GO:0005525">
    <property type="term" value="F:GTP binding"/>
    <property type="evidence" value="ECO:0007669"/>
    <property type="project" value="UniProtKB-UniRule"/>
</dbReference>
<organism evidence="11 12">
    <name type="scientific">Paramaledivibacter caminithermalis (strain DSM 15212 / CIP 107654 / DViRD3)</name>
    <name type="common">Clostridium caminithermale</name>
    <dbReference type="NCBI Taxonomy" id="1121301"/>
    <lineage>
        <taxon>Bacteria</taxon>
        <taxon>Bacillati</taxon>
        <taxon>Bacillota</taxon>
        <taxon>Clostridia</taxon>
        <taxon>Peptostreptococcales</taxon>
        <taxon>Caminicellaceae</taxon>
        <taxon>Paramaledivibacter</taxon>
    </lineage>
</organism>
<dbReference type="GO" id="GO:0003924">
    <property type="term" value="F:GTPase activity"/>
    <property type="evidence" value="ECO:0007669"/>
    <property type="project" value="InterPro"/>
</dbReference>
<dbReference type="NCBIfam" id="NF001964">
    <property type="entry name" value="PRK00741.1"/>
    <property type="match status" value="1"/>
</dbReference>
<dbReference type="EMBL" id="FRAG01000022">
    <property type="protein sequence ID" value="SHK03817.1"/>
    <property type="molecule type" value="Genomic_DNA"/>
</dbReference>
<dbReference type="NCBIfam" id="TIGR00503">
    <property type="entry name" value="prfC"/>
    <property type="match status" value="1"/>
</dbReference>
<dbReference type="CDD" id="cd04169">
    <property type="entry name" value="RF3"/>
    <property type="match status" value="1"/>
</dbReference>
<proteinExistence type="inferred from homology"/>
<evidence type="ECO:0000256" key="6">
    <source>
        <dbReference type="ARBA" id="ARBA00023134"/>
    </source>
</evidence>
<evidence type="ECO:0000313" key="12">
    <source>
        <dbReference type="Proteomes" id="UP000184465"/>
    </source>
</evidence>
<sequence length="532" mass="60672">MSEKNFNFVDEVRRRRTFAIISHPDAGKTTLTEKLLLYGGVIRSAGSVKSRRSNKHAVSDWMEIEKKRGISVTSSVLQFEYDDFCINILDTPGHQDFSEDTYRTLMAADNAVMVIDCAKGVEEQTKKLFQVCKMRGIPIFTFINKMDRAGKDPFELMEDIEKVLGIRSYPMNWPIGTDNNFKGVYNRQKKQIELFNGGNHGQSIAETITGDIDDAKFSSLLGEEIHEKLQNEIELLDIAGDEFNLEQILNGQLTPMFFGSALTNFGVEPFLQSFLDITTPPKPRASNLGDIDPQSDNFSGFIFKIQANMDPAHRDRIAFLRICSGKFEKGMTVNHVQRNKKVRLAQPQQFLAQDRIIVDTAYPGDIIGIHDPGIFKIGDTLCEDQSKLQYEGIPKFAPEHFAKISTKNSLKRKQFLKGITQLSEEGTIQVYKRPNIGMEELIIGVVGVLQFEVLEYRLKNEYGVDVISERLPFRYIRWIKMDNFDASTFSLPMDTLLVEDEDKKPVLLFQNEWSIRHAIERNKNVVLKEVSL</sequence>
<comment type="subcellular location">
    <subcellularLocation>
        <location evidence="1 9">Cytoplasm</location>
    </subcellularLocation>
</comment>
<evidence type="ECO:0000256" key="1">
    <source>
        <dbReference type="ARBA" id="ARBA00004496"/>
    </source>
</evidence>
<dbReference type="GO" id="GO:0005829">
    <property type="term" value="C:cytosol"/>
    <property type="evidence" value="ECO:0007669"/>
    <property type="project" value="TreeGrafter"/>
</dbReference>
<dbReference type="Proteomes" id="UP000184465">
    <property type="component" value="Unassembled WGS sequence"/>
</dbReference>
<keyword evidence="6 9" id="KW-0342">GTP-binding</keyword>
<dbReference type="GO" id="GO:0016149">
    <property type="term" value="F:translation release factor activity, codon specific"/>
    <property type="evidence" value="ECO:0007669"/>
    <property type="project" value="UniProtKB-UniRule"/>
</dbReference>
<dbReference type="HAMAP" id="MF_00072">
    <property type="entry name" value="Rel_fac_3"/>
    <property type="match status" value="1"/>
</dbReference>
<dbReference type="FunFam" id="2.40.30.10:FF:000040">
    <property type="entry name" value="Peptide chain release factor 3"/>
    <property type="match status" value="1"/>
</dbReference>
<comment type="similarity">
    <text evidence="2 9">Belongs to the TRAFAC class translation factor GTPase superfamily. Classic translation factor GTPase family. PrfC subfamily.</text>
</comment>
<dbReference type="InterPro" id="IPR009000">
    <property type="entry name" value="Transl_B-barrel_sf"/>
</dbReference>
<dbReference type="InterPro" id="IPR032090">
    <property type="entry name" value="RF3_C"/>
</dbReference>
<protein>
    <recommendedName>
        <fullName evidence="8 9">Peptide chain release factor 3</fullName>
        <shortName evidence="9">RF-3</shortName>
    </recommendedName>
</protein>
<dbReference type="InterPro" id="IPR041732">
    <property type="entry name" value="RF3_GTP-bd"/>
</dbReference>
<dbReference type="FunFam" id="3.30.70.3280:FF:000001">
    <property type="entry name" value="Peptide chain release factor 3"/>
    <property type="match status" value="1"/>
</dbReference>
<evidence type="ECO:0000256" key="8">
    <source>
        <dbReference type="ARBA" id="ARBA00073639"/>
    </source>
</evidence>
<dbReference type="AlphaFoldDB" id="A0A1M6P733"/>
<dbReference type="Gene3D" id="3.40.50.300">
    <property type="entry name" value="P-loop containing nucleotide triphosphate hydrolases"/>
    <property type="match status" value="1"/>
</dbReference>
<dbReference type="OrthoDB" id="9804431at2"/>
<gene>
    <name evidence="9" type="primary">prfC</name>
    <name evidence="11" type="ORF">SAMN02745912_02031</name>
</gene>
<dbReference type="FunFam" id="3.40.50.300:FF:000542">
    <property type="entry name" value="Peptide chain release factor 3"/>
    <property type="match status" value="1"/>
</dbReference>
<dbReference type="InterPro" id="IPR005225">
    <property type="entry name" value="Small_GTP-bd"/>
</dbReference>
<dbReference type="PROSITE" id="PS51722">
    <property type="entry name" value="G_TR_2"/>
    <property type="match status" value="1"/>
</dbReference>
<reference evidence="11 12" key="1">
    <citation type="submission" date="2016-11" db="EMBL/GenBank/DDBJ databases">
        <authorList>
            <person name="Jaros S."/>
            <person name="Januszkiewicz K."/>
            <person name="Wedrychowicz H."/>
        </authorList>
    </citation>
    <scope>NUCLEOTIDE SEQUENCE [LARGE SCALE GENOMIC DNA]</scope>
    <source>
        <strain evidence="11 12">DSM 15212</strain>
    </source>
</reference>
<dbReference type="InterPro" id="IPR038467">
    <property type="entry name" value="RF3_dom_3_sf"/>
</dbReference>
<feature type="binding site" evidence="9">
    <location>
        <begin position="22"/>
        <end position="29"/>
    </location>
    <ligand>
        <name>GTP</name>
        <dbReference type="ChEBI" id="CHEBI:37565"/>
    </ligand>
</feature>
<dbReference type="PANTHER" id="PTHR43556:SF2">
    <property type="entry name" value="PEPTIDE CHAIN RELEASE FACTOR RF3"/>
    <property type="match status" value="1"/>
</dbReference>
<dbReference type="SUPFAM" id="SSF52540">
    <property type="entry name" value="P-loop containing nucleoside triphosphate hydrolases"/>
    <property type="match status" value="1"/>
</dbReference>
<feature type="domain" description="Tr-type G" evidence="10">
    <location>
        <begin position="13"/>
        <end position="282"/>
    </location>
</feature>
<dbReference type="InterPro" id="IPR027417">
    <property type="entry name" value="P-loop_NTPase"/>
</dbReference>
<evidence type="ECO:0000313" key="11">
    <source>
        <dbReference type="EMBL" id="SHK03817.1"/>
    </source>
</evidence>
<dbReference type="Pfam" id="PF00009">
    <property type="entry name" value="GTP_EFTU"/>
    <property type="match status" value="1"/>
</dbReference>
<evidence type="ECO:0000259" key="10">
    <source>
        <dbReference type="PROSITE" id="PS51722"/>
    </source>
</evidence>
<dbReference type="Gene3D" id="2.40.30.10">
    <property type="entry name" value="Translation factors"/>
    <property type="match status" value="1"/>
</dbReference>
<dbReference type="Pfam" id="PF22042">
    <property type="entry name" value="EF-G_D2"/>
    <property type="match status" value="1"/>
</dbReference>
<dbReference type="InterPro" id="IPR004548">
    <property type="entry name" value="PrfC"/>
</dbReference>
<keyword evidence="5 9" id="KW-0648">Protein biosynthesis</keyword>
<evidence type="ECO:0000256" key="2">
    <source>
        <dbReference type="ARBA" id="ARBA00009978"/>
    </source>
</evidence>
<feature type="binding site" evidence="9">
    <location>
        <begin position="90"/>
        <end position="94"/>
    </location>
    <ligand>
        <name>GTP</name>
        <dbReference type="ChEBI" id="CHEBI:37565"/>
    </ligand>
</feature>
<dbReference type="InterPro" id="IPR053905">
    <property type="entry name" value="EF-G-like_DII"/>
</dbReference>
<evidence type="ECO:0000256" key="4">
    <source>
        <dbReference type="ARBA" id="ARBA00022741"/>
    </source>
</evidence>
<dbReference type="GO" id="GO:0006449">
    <property type="term" value="P:regulation of translational termination"/>
    <property type="evidence" value="ECO:0007669"/>
    <property type="project" value="UniProtKB-UniRule"/>
</dbReference>
<dbReference type="PROSITE" id="PS00301">
    <property type="entry name" value="G_TR_1"/>
    <property type="match status" value="1"/>
</dbReference>
<evidence type="ECO:0000256" key="5">
    <source>
        <dbReference type="ARBA" id="ARBA00022917"/>
    </source>
</evidence>
<dbReference type="PANTHER" id="PTHR43556">
    <property type="entry name" value="PEPTIDE CHAIN RELEASE FACTOR RF3"/>
    <property type="match status" value="1"/>
</dbReference>
<comment type="function">
    <text evidence="7 9">Increases the formation of ribosomal termination complexes and stimulates activities of RF-1 and RF-2. It binds guanine nucleotides and has strong preference for UGA stop codons. It may interact directly with the ribosome. The stimulation of RF-1 and RF-2 is significantly reduced by GTP and GDP, but not by GMP.</text>
</comment>
<dbReference type="InterPro" id="IPR031157">
    <property type="entry name" value="G_TR_CS"/>
</dbReference>
<evidence type="ECO:0000256" key="7">
    <source>
        <dbReference type="ARBA" id="ARBA00025017"/>
    </source>
</evidence>
<keyword evidence="3 9" id="KW-0963">Cytoplasm</keyword>
<dbReference type="Gene3D" id="3.30.70.3280">
    <property type="entry name" value="Peptide chain release factor 3, domain III"/>
    <property type="match status" value="1"/>
</dbReference>
<keyword evidence="12" id="KW-1185">Reference proteome</keyword>
<dbReference type="InterPro" id="IPR000795">
    <property type="entry name" value="T_Tr_GTP-bd_dom"/>
</dbReference>
<dbReference type="GO" id="GO:0016150">
    <property type="term" value="F:translation release factor activity, codon nonspecific"/>
    <property type="evidence" value="ECO:0007669"/>
    <property type="project" value="TreeGrafter"/>
</dbReference>
<dbReference type="CDD" id="cd03689">
    <property type="entry name" value="RF3_II"/>
    <property type="match status" value="1"/>
</dbReference>
<dbReference type="InterPro" id="IPR035647">
    <property type="entry name" value="EFG_III/V"/>
</dbReference>
<dbReference type="Pfam" id="PF16658">
    <property type="entry name" value="RF3_C"/>
    <property type="match status" value="1"/>
</dbReference>